<dbReference type="HOGENOM" id="CLU_026974_6_1_0"/>
<dbReference type="Pfam" id="PF13343">
    <property type="entry name" value="SBP_bac_6"/>
    <property type="match status" value="1"/>
</dbReference>
<dbReference type="CDD" id="cd13545">
    <property type="entry name" value="PBP2_TbpA"/>
    <property type="match status" value="1"/>
</dbReference>
<name>D7CUH7_TRURR</name>
<dbReference type="GO" id="GO:0030976">
    <property type="term" value="F:thiamine pyrophosphate binding"/>
    <property type="evidence" value="ECO:0007669"/>
    <property type="project" value="TreeGrafter"/>
</dbReference>
<dbReference type="GO" id="GO:0030975">
    <property type="term" value="F:thiamine binding"/>
    <property type="evidence" value="ECO:0007669"/>
    <property type="project" value="InterPro"/>
</dbReference>
<dbReference type="PANTHER" id="PTHR30006:SF2">
    <property type="entry name" value="ABC TRANSPORTER SUBSTRATE-BINDING PROTEIN"/>
    <property type="match status" value="1"/>
</dbReference>
<evidence type="ECO:0000256" key="1">
    <source>
        <dbReference type="ARBA" id="ARBA00022729"/>
    </source>
</evidence>
<dbReference type="RefSeq" id="WP_013179123.1">
    <property type="nucleotide sequence ID" value="NC_014221.1"/>
</dbReference>
<proteinExistence type="predicted"/>
<dbReference type="Gene3D" id="3.40.190.10">
    <property type="entry name" value="Periplasmic binding protein-like II"/>
    <property type="match status" value="2"/>
</dbReference>
<dbReference type="eggNOG" id="COG4143">
    <property type="taxonomic scope" value="Bacteria"/>
</dbReference>
<dbReference type="KEGG" id="tra:Trad_2658"/>
<dbReference type="GO" id="GO:0030288">
    <property type="term" value="C:outer membrane-bounded periplasmic space"/>
    <property type="evidence" value="ECO:0007669"/>
    <property type="project" value="TreeGrafter"/>
</dbReference>
<dbReference type="SUPFAM" id="SSF53850">
    <property type="entry name" value="Periplasmic binding protein-like II"/>
    <property type="match status" value="1"/>
</dbReference>
<dbReference type="InterPro" id="IPR005948">
    <property type="entry name" value="ThiB-like"/>
</dbReference>
<dbReference type="EMBL" id="CP002049">
    <property type="protein sequence ID" value="ADI15762.1"/>
    <property type="molecule type" value="Genomic_DNA"/>
</dbReference>
<evidence type="ECO:0000313" key="3">
    <source>
        <dbReference type="Proteomes" id="UP000000379"/>
    </source>
</evidence>
<gene>
    <name evidence="2" type="ordered locus">Trad_2658</name>
</gene>
<keyword evidence="1" id="KW-0732">Signal</keyword>
<dbReference type="GO" id="GO:0015888">
    <property type="term" value="P:thiamine transport"/>
    <property type="evidence" value="ECO:0007669"/>
    <property type="project" value="InterPro"/>
</dbReference>
<dbReference type="STRING" id="649638.Trad_2658"/>
<reference evidence="2 3" key="2">
    <citation type="journal article" date="2011" name="Stand. Genomic Sci.">
        <title>Complete genome sequence of Truepera radiovictrix type strain (RQ-24).</title>
        <authorList>
            <person name="Ivanova N."/>
            <person name="Rohde C."/>
            <person name="Munk C."/>
            <person name="Nolan M."/>
            <person name="Lucas S."/>
            <person name="Del Rio T.G."/>
            <person name="Tice H."/>
            <person name="Deshpande S."/>
            <person name="Cheng J.F."/>
            <person name="Tapia R."/>
            <person name="Han C."/>
            <person name="Goodwin L."/>
            <person name="Pitluck S."/>
            <person name="Liolios K."/>
            <person name="Mavromatis K."/>
            <person name="Mikhailova N."/>
            <person name="Pati A."/>
            <person name="Chen A."/>
            <person name="Palaniappan K."/>
            <person name="Land M."/>
            <person name="Hauser L."/>
            <person name="Chang Y.J."/>
            <person name="Jeffries C.D."/>
            <person name="Brambilla E."/>
            <person name="Rohde M."/>
            <person name="Goker M."/>
            <person name="Tindall B.J."/>
            <person name="Woyke T."/>
            <person name="Bristow J."/>
            <person name="Eisen J.A."/>
            <person name="Markowitz V."/>
            <person name="Hugenholtz P."/>
            <person name="Kyrpides N.C."/>
            <person name="Klenk H.P."/>
            <person name="Lapidus A."/>
        </authorList>
    </citation>
    <scope>NUCLEOTIDE SEQUENCE [LARGE SCALE GENOMIC DNA]</scope>
    <source>
        <strain evidence="3">DSM 17093 / CIP 108686 / LMG 22925 / RQ-24</strain>
    </source>
</reference>
<dbReference type="AlphaFoldDB" id="D7CUH7"/>
<dbReference type="OrthoDB" id="8013425at2"/>
<accession>D7CUH7</accession>
<keyword evidence="3" id="KW-1185">Reference proteome</keyword>
<evidence type="ECO:0000313" key="2">
    <source>
        <dbReference type="EMBL" id="ADI15762.1"/>
    </source>
</evidence>
<dbReference type="NCBIfam" id="TIGR01254">
    <property type="entry name" value="sfuA"/>
    <property type="match status" value="1"/>
</dbReference>
<reference evidence="3" key="1">
    <citation type="submission" date="2010-05" db="EMBL/GenBank/DDBJ databases">
        <title>The complete genome of Truepera radiovictris DSM 17093.</title>
        <authorList>
            <consortium name="US DOE Joint Genome Institute (JGI-PGF)"/>
            <person name="Lucas S."/>
            <person name="Copeland A."/>
            <person name="Lapidus A."/>
            <person name="Glavina del Rio T."/>
            <person name="Dalin E."/>
            <person name="Tice H."/>
            <person name="Bruce D."/>
            <person name="Goodwin L."/>
            <person name="Pitluck S."/>
            <person name="Kyrpides N."/>
            <person name="Mavromatis K."/>
            <person name="Ovchinnikova G."/>
            <person name="Munk A.C."/>
            <person name="Detter J.C."/>
            <person name="Han C."/>
            <person name="Tapia R."/>
            <person name="Land M."/>
            <person name="Hauser L."/>
            <person name="Markowitz V."/>
            <person name="Cheng J.-F."/>
            <person name="Hugenholtz P."/>
            <person name="Woyke T."/>
            <person name="Wu D."/>
            <person name="Tindall B."/>
            <person name="Pomrenke H.G."/>
            <person name="Brambilla E."/>
            <person name="Klenk H.-P."/>
            <person name="Eisen J.A."/>
        </authorList>
    </citation>
    <scope>NUCLEOTIDE SEQUENCE [LARGE SCALE GENOMIC DNA]</scope>
    <source>
        <strain evidence="3">DSM 17093 / CIP 108686 / LMG 22925 / RQ-24</strain>
    </source>
</reference>
<dbReference type="Proteomes" id="UP000000379">
    <property type="component" value="Chromosome"/>
</dbReference>
<organism evidence="2 3">
    <name type="scientific">Truepera radiovictrix (strain DSM 17093 / CIP 108686 / LMG 22925 / RQ-24)</name>
    <dbReference type="NCBI Taxonomy" id="649638"/>
    <lineage>
        <taxon>Bacteria</taxon>
        <taxon>Thermotogati</taxon>
        <taxon>Deinococcota</taxon>
        <taxon>Deinococci</taxon>
        <taxon>Trueperales</taxon>
        <taxon>Trueperaceae</taxon>
        <taxon>Truepera</taxon>
    </lineage>
</organism>
<protein>
    <submittedName>
        <fullName evidence="2">ABC transporter, periplasmic binding protein, thiB subfamily</fullName>
    </submittedName>
</protein>
<sequence length="353" mass="38267">MFQALHVWLLALGGAALGGAFVPAAAQTLEVLTHSSFSLSEELVAAFTEETGIEVTFIQGGDAGETVNRAILTRANPLADVLFGVDNSLIARAAQADLFEPYTSPQLARVPERYRFSELVTPVDVGYVNFNYDVAWFEAEGLEPPTSLEALTEPAYRDLTVVQNPASSSPGLAFMLTTIAKFGDGWLAYWAALRDNGLQVTDGWTDAYYTAFTRYGGDRPIVLSYASSPAAEVVFAEEALDAAPTANLFCEGCVFEQIEAAGILAGSDNVEAARTFIDWLLSREVQEDIPLNMFVYPVSEDAEVPEVFREHGGLPEPEHVAEIAFDEVAANLDAWLEAWTRVVQQGQDPGAVR</sequence>
<dbReference type="PANTHER" id="PTHR30006">
    <property type="entry name" value="THIAMINE-BINDING PERIPLASMIC PROTEIN-RELATED"/>
    <property type="match status" value="1"/>
</dbReference>